<dbReference type="EMBL" id="FWZX01000005">
    <property type="protein sequence ID" value="SMF11623.1"/>
    <property type="molecule type" value="Genomic_DNA"/>
</dbReference>
<accession>A0A1Y6BNA2</accession>
<dbReference type="RefSeq" id="WP_085122046.1">
    <property type="nucleotide sequence ID" value="NZ_FWZX01000005.1"/>
</dbReference>
<keyword evidence="2" id="KW-1185">Reference proteome</keyword>
<evidence type="ECO:0000313" key="2">
    <source>
        <dbReference type="Proteomes" id="UP000192917"/>
    </source>
</evidence>
<dbReference type="STRING" id="560819.SAMN05428998_10522"/>
<dbReference type="AlphaFoldDB" id="A0A1Y6BNA2"/>
<protein>
    <submittedName>
        <fullName evidence="1">Uncharacterized protein</fullName>
    </submittedName>
</protein>
<reference evidence="1 2" key="1">
    <citation type="submission" date="2017-04" db="EMBL/GenBank/DDBJ databases">
        <authorList>
            <person name="Afonso C.L."/>
            <person name="Miller P.J."/>
            <person name="Scott M.A."/>
            <person name="Spackman E."/>
            <person name="Goraichik I."/>
            <person name="Dimitrov K.M."/>
            <person name="Suarez D.L."/>
            <person name="Swayne D.E."/>
        </authorList>
    </citation>
    <scope>NUCLEOTIDE SEQUENCE [LARGE SCALE GENOMIC DNA]</scope>
    <source>
        <strain evidence="1 2">USBA 355</strain>
    </source>
</reference>
<gene>
    <name evidence="1" type="ORF">SAMN05428998_10522</name>
</gene>
<evidence type="ECO:0000313" key="1">
    <source>
        <dbReference type="EMBL" id="SMF11623.1"/>
    </source>
</evidence>
<sequence>MVKIYRTIQQNRQNLGALTIGYDRRARWPGTLGGAIMERSYGKAADRRSRGSGYYVYDREVVAWLHAFLKANRWEWSPQVEGADGGAVLDLQRTAGECSYVSAALELLFYAPAPYGFQLAQGSVELAPYGGRNGAGFIANHDPAGAFGLGYNIIDAGTQKLVPGFFLWGNHMVTKWAGDFYDANYNRTYRRLSDMARVEMASIDIKSQTIDGEDCTLFVNDTGSLSSRSSQVRALEGIYVKVANDGPYFRKLVALGKRLNGAIGAEQRSVPFVGPFPRPYREDADYSIKID</sequence>
<name>A0A1Y6BNA2_9PROT</name>
<organism evidence="1 2">
    <name type="scientific">Tistlia consotensis USBA 355</name>
    <dbReference type="NCBI Taxonomy" id="560819"/>
    <lineage>
        <taxon>Bacteria</taxon>
        <taxon>Pseudomonadati</taxon>
        <taxon>Pseudomonadota</taxon>
        <taxon>Alphaproteobacteria</taxon>
        <taxon>Rhodospirillales</taxon>
        <taxon>Rhodovibrionaceae</taxon>
        <taxon>Tistlia</taxon>
    </lineage>
</organism>
<dbReference type="Proteomes" id="UP000192917">
    <property type="component" value="Unassembled WGS sequence"/>
</dbReference>
<proteinExistence type="predicted"/>